<gene>
    <name evidence="3" type="ORF">CEP52_015250</name>
</gene>
<sequence length="669" mass="76185">MSNFLMLSQTPAAMELREPSTNSGVQDEVGSPIEIEPCQSTSGNMPTPSRASQTRYLELAFGSDVTLGGNPGLHAYFRHMEDSFEPLLEASFAPVWDAFGLPRPRSTHECWPLLVAILEAIQRQTAEPQDVSIDGIIDVMLSARDSPVLSNRSFCQVAVFAVLCWSTMILTPGLQPQAQQPQLVCHLSRRFESDKLVQQTLDRCRRSIPATFRGFKAQAWGRDVMQVAQHDSGTSEDLHKSALNYRSLQMFGKIRIQWVTSMAAHLEFDPASRHLSVFRFPTVCALRSMQDRSSQRTVLRSICEEFDPLPAEDIVHRYTTLEQEILLSYRLLFAQSPASRKRIGAELNKLRRDGQLVDDFLSTLCEHKCRTGMLWWSRMDDQLSQLPPELWPISCRDSEQHLQERDVYSAMEDFPRLGQRLLQVQKFNLRQQPSKLADLWRDRRNPLQWYTFWAVLIIGGMANVVGVLQLAVAIYQAVAGKGQEIEKLLHENFPEYSRIEMMNVVVRKRDPRYPAPGNSIEVSHEQPAGIPHTDFSVNGLPLQTELSFPGQWIHLKDMDFDILNLWRPLYGPNDDWPLAVCDYTSVEDGDIILNDDLHRDRAVENCLLHPNAAHRWHYIAGQTPEDVLVFRTVDSRGKRARGFHCAVENPLSPPGQLRSSIEIRVVAIR</sequence>
<dbReference type="InterPro" id="IPR044053">
    <property type="entry name" value="AsaB-like"/>
</dbReference>
<dbReference type="NCBIfam" id="NF041278">
    <property type="entry name" value="CmcJ_NvfI_EfuI"/>
    <property type="match status" value="1"/>
</dbReference>
<organism evidence="3 4">
    <name type="scientific">Fusarium oligoseptatum</name>
    <dbReference type="NCBI Taxonomy" id="2604345"/>
    <lineage>
        <taxon>Eukaryota</taxon>
        <taxon>Fungi</taxon>
        <taxon>Dikarya</taxon>
        <taxon>Ascomycota</taxon>
        <taxon>Pezizomycotina</taxon>
        <taxon>Sordariomycetes</taxon>
        <taxon>Hypocreomycetidae</taxon>
        <taxon>Hypocreales</taxon>
        <taxon>Nectriaceae</taxon>
        <taxon>Fusarium</taxon>
        <taxon>Fusarium solani species complex</taxon>
    </lineage>
</organism>
<evidence type="ECO:0000256" key="2">
    <source>
        <dbReference type="SAM" id="Phobius"/>
    </source>
</evidence>
<dbReference type="PANTHER" id="PTHR34598">
    <property type="entry name" value="BLL6449 PROTEIN"/>
    <property type="match status" value="1"/>
</dbReference>
<dbReference type="EMBL" id="NKCK01000263">
    <property type="protein sequence ID" value="RSL88323.1"/>
    <property type="molecule type" value="Genomic_DNA"/>
</dbReference>
<protein>
    <submittedName>
        <fullName evidence="3">Uncharacterized protein</fullName>
    </submittedName>
</protein>
<evidence type="ECO:0000256" key="1">
    <source>
        <dbReference type="ARBA" id="ARBA00023604"/>
    </source>
</evidence>
<evidence type="ECO:0000313" key="3">
    <source>
        <dbReference type="EMBL" id="RSL88323.1"/>
    </source>
</evidence>
<dbReference type="AlphaFoldDB" id="A0A428SEW7"/>
<keyword evidence="4" id="KW-1185">Reference proteome</keyword>
<comment type="similarity">
    <text evidence="1">Belongs to the asaB hydroxylase/desaturase family.</text>
</comment>
<accession>A0A428SEW7</accession>
<dbReference type="Proteomes" id="UP000287144">
    <property type="component" value="Unassembled WGS sequence"/>
</dbReference>
<comment type="caution">
    <text evidence="3">The sequence shown here is derived from an EMBL/GenBank/DDBJ whole genome shotgun (WGS) entry which is preliminary data.</text>
</comment>
<reference evidence="3 4" key="1">
    <citation type="submission" date="2017-06" db="EMBL/GenBank/DDBJ databases">
        <title>Comparative genomic analysis of Ambrosia Fusariam Clade fungi.</title>
        <authorList>
            <person name="Stajich J.E."/>
            <person name="Carrillo J."/>
            <person name="Kijimoto T."/>
            <person name="Eskalen A."/>
            <person name="O'Donnell K."/>
            <person name="Kasson M."/>
        </authorList>
    </citation>
    <scope>NUCLEOTIDE SEQUENCE [LARGE SCALE GENOMIC DNA]</scope>
    <source>
        <strain evidence="3 4">NRRL62579</strain>
    </source>
</reference>
<keyword evidence="2" id="KW-1133">Transmembrane helix</keyword>
<keyword evidence="2" id="KW-0812">Transmembrane</keyword>
<proteinExistence type="inferred from homology"/>
<keyword evidence="2" id="KW-0472">Membrane</keyword>
<dbReference type="PANTHER" id="PTHR34598:SF3">
    <property type="entry name" value="OXIDOREDUCTASE AN1597"/>
    <property type="match status" value="1"/>
</dbReference>
<evidence type="ECO:0000313" key="4">
    <source>
        <dbReference type="Proteomes" id="UP000287144"/>
    </source>
</evidence>
<name>A0A428SEW7_9HYPO</name>
<dbReference type="GO" id="GO:0016491">
    <property type="term" value="F:oxidoreductase activity"/>
    <property type="evidence" value="ECO:0007669"/>
    <property type="project" value="InterPro"/>
</dbReference>
<feature type="transmembrane region" description="Helical" evidence="2">
    <location>
        <begin position="450"/>
        <end position="475"/>
    </location>
</feature>